<evidence type="ECO:0000256" key="2">
    <source>
        <dbReference type="ARBA" id="ARBA00012513"/>
    </source>
</evidence>
<evidence type="ECO:0000256" key="6">
    <source>
        <dbReference type="ARBA" id="ARBA00022729"/>
    </source>
</evidence>
<evidence type="ECO:0000256" key="15">
    <source>
        <dbReference type="PROSITE-ProRule" id="PRU10141"/>
    </source>
</evidence>
<evidence type="ECO:0000313" key="20">
    <source>
        <dbReference type="RefSeq" id="XP_010263406.1"/>
    </source>
</evidence>
<dbReference type="InterPro" id="IPR000719">
    <property type="entry name" value="Prot_kinase_dom"/>
</dbReference>
<dbReference type="PROSITE" id="PS50011">
    <property type="entry name" value="PROTEIN_KINASE_DOM"/>
    <property type="match status" value="1"/>
</dbReference>
<evidence type="ECO:0000256" key="3">
    <source>
        <dbReference type="ARBA" id="ARBA00022527"/>
    </source>
</evidence>
<comment type="similarity">
    <text evidence="16">Belongs to the protein kinase superfamily.</text>
</comment>
<evidence type="ECO:0000256" key="16">
    <source>
        <dbReference type="RuleBase" id="RU000304"/>
    </source>
</evidence>
<dbReference type="eggNOG" id="KOG1187">
    <property type="taxonomic scope" value="Eukaryota"/>
</dbReference>
<evidence type="ECO:0000256" key="17">
    <source>
        <dbReference type="SAM" id="MobiDB-lite"/>
    </source>
</evidence>
<feature type="binding site" evidence="15">
    <location>
        <position position="99"/>
    </location>
    <ligand>
        <name>ATP</name>
        <dbReference type="ChEBI" id="CHEBI:30616"/>
    </ligand>
</feature>
<dbReference type="AlphaFoldDB" id="A0A1U8A7W5"/>
<dbReference type="InterPro" id="IPR011009">
    <property type="entry name" value="Kinase-like_dom_sf"/>
</dbReference>
<dbReference type="GeneID" id="104601665"/>
<dbReference type="OrthoDB" id="4062651at2759"/>
<keyword evidence="4" id="KW-0808">Transferase</keyword>
<dbReference type="PROSITE" id="PS00108">
    <property type="entry name" value="PROTEIN_KINASE_ST"/>
    <property type="match status" value="1"/>
</dbReference>
<keyword evidence="9 15" id="KW-0067">ATP-binding</keyword>
<feature type="region of interest" description="Disordered" evidence="17">
    <location>
        <begin position="1"/>
        <end position="55"/>
    </location>
</feature>
<evidence type="ECO:0000256" key="4">
    <source>
        <dbReference type="ARBA" id="ARBA00022679"/>
    </source>
</evidence>
<feature type="domain" description="Protein kinase" evidence="18">
    <location>
        <begin position="71"/>
        <end position="254"/>
    </location>
</feature>
<dbReference type="GO" id="GO:0005524">
    <property type="term" value="F:ATP binding"/>
    <property type="evidence" value="ECO:0007669"/>
    <property type="project" value="UniProtKB-UniRule"/>
</dbReference>
<dbReference type="InterPro" id="IPR008271">
    <property type="entry name" value="Ser/Thr_kinase_AS"/>
</dbReference>
<dbReference type="PANTHER" id="PTHR27009">
    <property type="entry name" value="RUST RESISTANCE KINASE LR10-RELATED"/>
    <property type="match status" value="1"/>
</dbReference>
<keyword evidence="19" id="KW-1185">Reference proteome</keyword>
<dbReference type="GO" id="GO:0016020">
    <property type="term" value="C:membrane"/>
    <property type="evidence" value="ECO:0007669"/>
    <property type="project" value="UniProtKB-SubCell"/>
</dbReference>
<dbReference type="RefSeq" id="XP_010263406.1">
    <property type="nucleotide sequence ID" value="XM_010265104.1"/>
</dbReference>
<evidence type="ECO:0000256" key="9">
    <source>
        <dbReference type="ARBA" id="ARBA00022840"/>
    </source>
</evidence>
<dbReference type="Pfam" id="PF00069">
    <property type="entry name" value="Pkinase"/>
    <property type="match status" value="1"/>
</dbReference>
<gene>
    <name evidence="20" type="primary">LOC104601665</name>
</gene>
<dbReference type="Proteomes" id="UP000189703">
    <property type="component" value="Unplaced"/>
</dbReference>
<protein>
    <recommendedName>
        <fullName evidence="2">non-specific serine/threonine protein kinase</fullName>
        <ecNumber evidence="2">2.7.11.1</ecNumber>
    </recommendedName>
</protein>
<evidence type="ECO:0000256" key="14">
    <source>
        <dbReference type="ARBA" id="ARBA00048679"/>
    </source>
</evidence>
<dbReference type="EC" id="2.7.11.1" evidence="2"/>
<keyword evidence="12" id="KW-0325">Glycoprotein</keyword>
<proteinExistence type="inferred from homology"/>
<comment type="subcellular location">
    <subcellularLocation>
        <location evidence="1">Membrane</location>
        <topology evidence="1">Single-pass type I membrane protein</topology>
    </subcellularLocation>
</comment>
<dbReference type="InterPro" id="IPR045874">
    <property type="entry name" value="LRK10/LRL21-25-like"/>
</dbReference>
<evidence type="ECO:0000256" key="8">
    <source>
        <dbReference type="ARBA" id="ARBA00022777"/>
    </source>
</evidence>
<evidence type="ECO:0000256" key="11">
    <source>
        <dbReference type="ARBA" id="ARBA00023136"/>
    </source>
</evidence>
<dbReference type="InterPro" id="IPR017441">
    <property type="entry name" value="Protein_kinase_ATP_BS"/>
</dbReference>
<dbReference type="SUPFAM" id="SSF56112">
    <property type="entry name" value="Protein kinase-like (PK-like)"/>
    <property type="match status" value="1"/>
</dbReference>
<comment type="catalytic activity">
    <reaction evidence="14">
        <text>L-seryl-[protein] + ATP = O-phospho-L-seryl-[protein] + ADP + H(+)</text>
        <dbReference type="Rhea" id="RHEA:17989"/>
        <dbReference type="Rhea" id="RHEA-COMP:9863"/>
        <dbReference type="Rhea" id="RHEA-COMP:11604"/>
        <dbReference type="ChEBI" id="CHEBI:15378"/>
        <dbReference type="ChEBI" id="CHEBI:29999"/>
        <dbReference type="ChEBI" id="CHEBI:30616"/>
        <dbReference type="ChEBI" id="CHEBI:83421"/>
        <dbReference type="ChEBI" id="CHEBI:456216"/>
        <dbReference type="EC" id="2.7.11.1"/>
    </reaction>
</comment>
<keyword evidence="6" id="KW-0732">Signal</keyword>
<dbReference type="SMART" id="SM00220">
    <property type="entry name" value="S_TKc"/>
    <property type="match status" value="1"/>
</dbReference>
<keyword evidence="7 15" id="KW-0547">Nucleotide-binding</keyword>
<keyword evidence="3 16" id="KW-0723">Serine/threonine-protein kinase</keyword>
<feature type="compositionally biased region" description="Basic and acidic residues" evidence="17">
    <location>
        <begin position="18"/>
        <end position="45"/>
    </location>
</feature>
<evidence type="ECO:0000256" key="12">
    <source>
        <dbReference type="ARBA" id="ARBA00023180"/>
    </source>
</evidence>
<reference evidence="20" key="1">
    <citation type="submission" date="2025-08" db="UniProtKB">
        <authorList>
            <consortium name="RefSeq"/>
        </authorList>
    </citation>
    <scope>IDENTIFICATION</scope>
</reference>
<keyword evidence="8" id="KW-0418">Kinase</keyword>
<dbReference type="FunFam" id="1.10.510.10:FF:001023">
    <property type="entry name" value="Os07g0541700 protein"/>
    <property type="match status" value="1"/>
</dbReference>
<dbReference type="KEGG" id="nnu:104601665"/>
<sequence>MKKKISPLRYSILNKSSNSKEVKLNGGGEEAKEMRENPKNKRDPSSSEPLKSQVEKNNIKEYSHCQLDEIIQRDKMLGGGAYSEVYEGLLPEGTKVAVKLLKRRDGNEKDFKNEVLGISAASHINILRLRGYCSEKDVVALVSDYMPMTLLDCITGLDWEKLYKIALGVARGLRYLHMECPKPIIHLDIKPENILLDKDFTPKISDFGFAKHSLKRKDTKTEKEPRDMPLRNFTLMMRNYLLTQLTSQMSIVME</sequence>
<comment type="catalytic activity">
    <reaction evidence="13">
        <text>L-threonyl-[protein] + ATP = O-phospho-L-threonyl-[protein] + ADP + H(+)</text>
        <dbReference type="Rhea" id="RHEA:46608"/>
        <dbReference type="Rhea" id="RHEA-COMP:11060"/>
        <dbReference type="Rhea" id="RHEA-COMP:11605"/>
        <dbReference type="ChEBI" id="CHEBI:15378"/>
        <dbReference type="ChEBI" id="CHEBI:30013"/>
        <dbReference type="ChEBI" id="CHEBI:30616"/>
        <dbReference type="ChEBI" id="CHEBI:61977"/>
        <dbReference type="ChEBI" id="CHEBI:456216"/>
        <dbReference type="EC" id="2.7.11.1"/>
    </reaction>
</comment>
<evidence type="ECO:0000256" key="5">
    <source>
        <dbReference type="ARBA" id="ARBA00022692"/>
    </source>
</evidence>
<evidence type="ECO:0000313" key="19">
    <source>
        <dbReference type="Proteomes" id="UP000189703"/>
    </source>
</evidence>
<evidence type="ECO:0000256" key="1">
    <source>
        <dbReference type="ARBA" id="ARBA00004479"/>
    </source>
</evidence>
<dbReference type="Gene3D" id="1.10.510.10">
    <property type="entry name" value="Transferase(Phosphotransferase) domain 1"/>
    <property type="match status" value="1"/>
</dbReference>
<dbReference type="PROSITE" id="PS00107">
    <property type="entry name" value="PROTEIN_KINASE_ATP"/>
    <property type="match status" value="1"/>
</dbReference>
<evidence type="ECO:0000256" key="10">
    <source>
        <dbReference type="ARBA" id="ARBA00022989"/>
    </source>
</evidence>
<dbReference type="GO" id="GO:0004674">
    <property type="term" value="F:protein serine/threonine kinase activity"/>
    <property type="evidence" value="ECO:0007669"/>
    <property type="project" value="UniProtKB-KW"/>
</dbReference>
<keyword evidence="11" id="KW-0472">Membrane</keyword>
<keyword evidence="5" id="KW-0812">Transmembrane</keyword>
<evidence type="ECO:0000259" key="18">
    <source>
        <dbReference type="PROSITE" id="PS50011"/>
    </source>
</evidence>
<evidence type="ECO:0000256" key="7">
    <source>
        <dbReference type="ARBA" id="ARBA00022741"/>
    </source>
</evidence>
<keyword evidence="10" id="KW-1133">Transmembrane helix</keyword>
<dbReference type="Gene3D" id="3.30.200.20">
    <property type="entry name" value="Phosphorylase Kinase, domain 1"/>
    <property type="match status" value="1"/>
</dbReference>
<evidence type="ECO:0000256" key="13">
    <source>
        <dbReference type="ARBA" id="ARBA00047899"/>
    </source>
</evidence>
<organism evidence="19 20">
    <name type="scientific">Nelumbo nucifera</name>
    <name type="common">Sacred lotus</name>
    <dbReference type="NCBI Taxonomy" id="4432"/>
    <lineage>
        <taxon>Eukaryota</taxon>
        <taxon>Viridiplantae</taxon>
        <taxon>Streptophyta</taxon>
        <taxon>Embryophyta</taxon>
        <taxon>Tracheophyta</taxon>
        <taxon>Spermatophyta</taxon>
        <taxon>Magnoliopsida</taxon>
        <taxon>Proteales</taxon>
        <taxon>Nelumbonaceae</taxon>
        <taxon>Nelumbo</taxon>
    </lineage>
</organism>
<dbReference type="InParanoid" id="A0A1U8A7W5"/>
<accession>A0A1U8A7W5</accession>
<name>A0A1U8A7W5_NELNU</name>